<accession>A0A1H6A4I1</accession>
<evidence type="ECO:0000256" key="1">
    <source>
        <dbReference type="ARBA" id="ARBA00022553"/>
    </source>
</evidence>
<feature type="modified residue" description="4-aspartylphosphate" evidence="3">
    <location>
        <position position="55"/>
    </location>
</feature>
<dbReference type="InterPro" id="IPR001789">
    <property type="entry name" value="Sig_transdc_resp-reg_receiver"/>
</dbReference>
<evidence type="ECO:0000256" key="3">
    <source>
        <dbReference type="PROSITE-ProRule" id="PRU00169"/>
    </source>
</evidence>
<evidence type="ECO:0000256" key="4">
    <source>
        <dbReference type="SAM" id="Coils"/>
    </source>
</evidence>
<feature type="coiled-coil region" evidence="4">
    <location>
        <begin position="111"/>
        <end position="138"/>
    </location>
</feature>
<gene>
    <name evidence="6" type="ORF">SAMN04488045_2844</name>
</gene>
<dbReference type="OrthoDB" id="7326651at2"/>
<dbReference type="SMART" id="SM00448">
    <property type="entry name" value="REC"/>
    <property type="match status" value="1"/>
</dbReference>
<organism evidence="6 7">
    <name type="scientific">Thalassococcus halodurans</name>
    <dbReference type="NCBI Taxonomy" id="373675"/>
    <lineage>
        <taxon>Bacteria</taxon>
        <taxon>Pseudomonadati</taxon>
        <taxon>Pseudomonadota</taxon>
        <taxon>Alphaproteobacteria</taxon>
        <taxon>Rhodobacterales</taxon>
        <taxon>Roseobacteraceae</taxon>
        <taxon>Thalassococcus</taxon>
    </lineage>
</organism>
<name>A0A1H6A4I1_9RHOB</name>
<dbReference type="Proteomes" id="UP000236752">
    <property type="component" value="Unassembled WGS sequence"/>
</dbReference>
<evidence type="ECO:0000313" key="6">
    <source>
        <dbReference type="EMBL" id="SEG43649.1"/>
    </source>
</evidence>
<proteinExistence type="predicted"/>
<keyword evidence="1 3" id="KW-0597">Phosphoprotein</keyword>
<dbReference type="PANTHER" id="PTHR45339">
    <property type="entry name" value="HYBRID SIGNAL TRANSDUCTION HISTIDINE KINASE J"/>
    <property type="match status" value="1"/>
</dbReference>
<evidence type="ECO:0000259" key="5">
    <source>
        <dbReference type="PROSITE" id="PS50110"/>
    </source>
</evidence>
<reference evidence="6 7" key="1">
    <citation type="submission" date="2016-10" db="EMBL/GenBank/DDBJ databases">
        <authorList>
            <person name="de Groot N.N."/>
        </authorList>
    </citation>
    <scope>NUCLEOTIDE SEQUENCE [LARGE SCALE GENOMIC DNA]</scope>
    <source>
        <strain evidence="6 7">DSM 26915</strain>
    </source>
</reference>
<dbReference type="Pfam" id="PF00072">
    <property type="entry name" value="Response_reg"/>
    <property type="match status" value="1"/>
</dbReference>
<sequence length="320" mass="35849">MYILAVDDDPIILELVVEVVRAMGDHTIKGVGSGAEAIEFLAENPDVKVDCFLLDIQMPGMDGITLCNALRTSGAFPRTPIVMLTAMSDKGHIDAAFAAGANDYVVKPFEVFELQTRIRQAEKRAAALEAQIEDITSEEDMARKPGLLEQIHIYDVDNVIDYFALENYVPLLSRRSLFGSVVFGFQIRHIEKIHELATSLQFRGLIADVAETISDHLRPYQYLMSYAGNGTFLCVLEENKIPNRKSLTDNINIAINRLEMQVPTPRGLPVRVCCGDMVRLLGYRRDLIENALVVARTQAEQTAADMDRDFDNMWFYGRTA</sequence>
<dbReference type="InterPro" id="IPR011006">
    <property type="entry name" value="CheY-like_superfamily"/>
</dbReference>
<dbReference type="SUPFAM" id="SSF52172">
    <property type="entry name" value="CheY-like"/>
    <property type="match status" value="1"/>
</dbReference>
<dbReference type="PANTHER" id="PTHR45339:SF1">
    <property type="entry name" value="HYBRID SIGNAL TRANSDUCTION HISTIDINE KINASE J"/>
    <property type="match status" value="1"/>
</dbReference>
<protein>
    <submittedName>
        <fullName evidence="6">Response regulator receiver domain-containing protein</fullName>
    </submittedName>
</protein>
<keyword evidence="4" id="KW-0175">Coiled coil</keyword>
<keyword evidence="7" id="KW-1185">Reference proteome</keyword>
<dbReference type="Gene3D" id="3.40.50.2300">
    <property type="match status" value="1"/>
</dbReference>
<dbReference type="EMBL" id="FNUZ01000004">
    <property type="protein sequence ID" value="SEG43649.1"/>
    <property type="molecule type" value="Genomic_DNA"/>
</dbReference>
<evidence type="ECO:0000256" key="2">
    <source>
        <dbReference type="ARBA" id="ARBA00023012"/>
    </source>
</evidence>
<feature type="domain" description="Response regulatory" evidence="5">
    <location>
        <begin position="2"/>
        <end position="122"/>
    </location>
</feature>
<dbReference type="RefSeq" id="WP_160006889.1">
    <property type="nucleotide sequence ID" value="NZ_FNUZ01000004.1"/>
</dbReference>
<dbReference type="AlphaFoldDB" id="A0A1H6A4I1"/>
<evidence type="ECO:0000313" key="7">
    <source>
        <dbReference type="Proteomes" id="UP000236752"/>
    </source>
</evidence>
<dbReference type="GO" id="GO:0000160">
    <property type="term" value="P:phosphorelay signal transduction system"/>
    <property type="evidence" value="ECO:0007669"/>
    <property type="project" value="UniProtKB-KW"/>
</dbReference>
<dbReference type="PROSITE" id="PS50110">
    <property type="entry name" value="RESPONSE_REGULATORY"/>
    <property type="match status" value="1"/>
</dbReference>
<keyword evidence="2" id="KW-0902">Two-component regulatory system</keyword>